<comment type="caution">
    <text evidence="17">The sequence shown here is derived from an EMBL/GenBank/DDBJ whole genome shotgun (WGS) entry which is preliminary data.</text>
</comment>
<evidence type="ECO:0000256" key="6">
    <source>
        <dbReference type="ARBA" id="ARBA00022958"/>
    </source>
</evidence>
<keyword evidence="8" id="KW-0406">Ion transport</keyword>
<evidence type="ECO:0000313" key="18">
    <source>
        <dbReference type="EMBL" id="RQM13254.1"/>
    </source>
</evidence>
<reference evidence="19 20" key="1">
    <citation type="submission" date="2018-06" db="EMBL/GenBank/DDBJ databases">
        <title>Comparative genomics of downy mildews reveals potential adaptations to biotrophy.</title>
        <authorList>
            <person name="Fletcher K."/>
            <person name="Klosterman S.J."/>
            <person name="Derevnina L."/>
            <person name="Martin F."/>
            <person name="Koike S."/>
            <person name="Reyes Chin-Wo S."/>
            <person name="Mou B."/>
            <person name="Michelmore R."/>
        </authorList>
    </citation>
    <scope>NUCLEOTIDE SEQUENCE [LARGE SCALE GENOMIC DNA]</scope>
    <source>
        <strain evidence="18 20">R13</strain>
        <strain evidence="17 19">R14</strain>
    </source>
</reference>
<evidence type="ECO:0000256" key="8">
    <source>
        <dbReference type="ARBA" id="ARBA00023065"/>
    </source>
</evidence>
<proteinExistence type="predicted"/>
<feature type="transmembrane region" description="Helical" evidence="13">
    <location>
        <begin position="250"/>
        <end position="269"/>
    </location>
</feature>
<dbReference type="Pfam" id="PF22614">
    <property type="entry name" value="Slo-like_RCK"/>
    <property type="match status" value="2"/>
</dbReference>
<evidence type="ECO:0000313" key="17">
    <source>
        <dbReference type="EMBL" id="RMX64917.1"/>
    </source>
</evidence>
<feature type="domain" description="Calcium-activated potassium channel BK alpha subunit" evidence="14">
    <location>
        <begin position="549"/>
        <end position="645"/>
    </location>
</feature>
<dbReference type="Pfam" id="PF07885">
    <property type="entry name" value="Ion_trans_2"/>
    <property type="match status" value="1"/>
</dbReference>
<dbReference type="PANTHER" id="PTHR10027">
    <property type="entry name" value="CALCIUM-ACTIVATED POTASSIUM CHANNEL ALPHA CHAIN"/>
    <property type="match status" value="1"/>
</dbReference>
<feature type="domain" description="RCK N-terminal" evidence="16">
    <location>
        <begin position="753"/>
        <end position="862"/>
    </location>
</feature>
<sequence length="1155" mass="128882">MTDLVGTIVDACSITDSTAGCYTASWYLIWGQMRYWLLIQVPIIAISLVYEWLELASLKYVERLRKICDSPLTNVVVIVRGGLLSVTFSTWSIESLFLIATGVGYGIRWLAAKNKVTFVLQLHNLFDLLSVVAHFAISFQTIVVGNKYLRSWLDFGFIRSYVGYVVVDHLFKRYPNKTFFSQVLLLVFKALSLAFFFAAILFSLEQLGELPHANSFLLHVYECSNENGMETILRATNKGTDEYPSCKETWSFFSSIYFMFVTVSTVGYGDFSPHTVLGQVTVCIIIVFGIYTFANESAAFVAIYRDQRGALMKYDGSRNTVHVIVTGNPSVTQTKDFIREFFHPDHEEAFQSHQSDSGDDENEGCNTVAGQSLSEASHSRTKIPLKNDARHNNIHDAYTAMEEGEIDGQDENQKRKPFVSKRMNCGRSLIRETHIVVLMQFDKAGENASYPQEVMGFVEQNPRYHKRVFLVYGSPLRETDLKNAQLDRAVAVFFLPNKYSDDGNKEDAATVLRVLSVSQHKQEHTQMFAMLTNSDNRTLLEAAGLGKENLVCADEMRLGLMGLSCRCPGLSTVVSNLITSRSGEIPEVSPEQSHMLKPWASEYISGASNEIYSCCLTQHFHGMNFVQATVHIHRQSNGLVLLIAVESDGEIAFNPGRWYRITPSTKAYMIAESISSLKPFAGTPTMSSVAALSLNMALLQSRGNLLSRARQAQHNVERRIPKEIREYMMRCAASGHPSQIPTSPSRELLAAGGHIVVCSNIGNESGGQRSVSRLVNFLRPLRAPHIDRIVPVIIVDAGTFDTVSWLQLRKFGEVYHVHGSPQKHHVLTAAGIYTSSAIVVLAQGNEAGYDDSKAIFNAILINVALQLNQIFTIIELRDVNNNRFLDPVSSFGSPHKKNGGDFVEASDGEYEIKSRLSSYNGPLSSAQRASVQYTQASTVTSKRNWVQRKSLVVKYVFSAVQTFFLGSLKTAVQQVSTYGAESDRTTIETIEKLYGGDESETFFQERFMNGALFPSYVADNLLIQSFFNPSLNTFIRKILDGKSCFVLYEVPKELRGRQLLYGELFEYMTSGVAHTLPIGLLRAKGGPGGAPYPYVYTCPSSDKIVYDGDKIFVLINVMALNHLANKLQRRFRNRHKPSTALADVVDSIPRPSQSV</sequence>
<dbReference type="InterPro" id="IPR047871">
    <property type="entry name" value="K_chnl_Slo-like"/>
</dbReference>
<protein>
    <recommendedName>
        <fullName evidence="21">Potassium channel domain-containing protein</fullName>
    </recommendedName>
</protein>
<dbReference type="InterPro" id="IPR003929">
    <property type="entry name" value="K_chnl_BK_asu"/>
</dbReference>
<evidence type="ECO:0000256" key="13">
    <source>
        <dbReference type="SAM" id="Phobius"/>
    </source>
</evidence>
<feature type="transmembrane region" description="Helical" evidence="13">
    <location>
        <begin position="276"/>
        <end position="294"/>
    </location>
</feature>
<comment type="catalytic activity">
    <reaction evidence="11">
        <text>K(+)(in) = K(+)(out)</text>
        <dbReference type="Rhea" id="RHEA:29463"/>
        <dbReference type="ChEBI" id="CHEBI:29103"/>
    </reaction>
</comment>
<evidence type="ECO:0008006" key="21">
    <source>
        <dbReference type="Google" id="ProtNLM"/>
    </source>
</evidence>
<dbReference type="Proteomes" id="UP000286097">
    <property type="component" value="Unassembled WGS sequence"/>
</dbReference>
<evidence type="ECO:0000313" key="20">
    <source>
        <dbReference type="Proteomes" id="UP000286097"/>
    </source>
</evidence>
<dbReference type="EMBL" id="QKXF01000271">
    <property type="protein sequence ID" value="RQM13254.1"/>
    <property type="molecule type" value="Genomic_DNA"/>
</dbReference>
<evidence type="ECO:0000259" key="14">
    <source>
        <dbReference type="Pfam" id="PF03493"/>
    </source>
</evidence>
<evidence type="ECO:0000256" key="12">
    <source>
        <dbReference type="SAM" id="MobiDB-lite"/>
    </source>
</evidence>
<keyword evidence="19" id="KW-1185">Reference proteome</keyword>
<evidence type="ECO:0000256" key="11">
    <source>
        <dbReference type="ARBA" id="ARBA00034430"/>
    </source>
</evidence>
<evidence type="ECO:0000256" key="10">
    <source>
        <dbReference type="ARBA" id="ARBA00023303"/>
    </source>
</evidence>
<name>A0A3M6VEW4_9STRA</name>
<keyword evidence="10" id="KW-0407">Ion channel</keyword>
<evidence type="ECO:0000256" key="2">
    <source>
        <dbReference type="ARBA" id="ARBA00022448"/>
    </source>
</evidence>
<evidence type="ECO:0000313" key="19">
    <source>
        <dbReference type="Proteomes" id="UP000282087"/>
    </source>
</evidence>
<keyword evidence="3" id="KW-0633">Potassium transport</keyword>
<feature type="transmembrane region" description="Helical" evidence="13">
    <location>
        <begin position="124"/>
        <end position="145"/>
    </location>
</feature>
<keyword evidence="5" id="KW-0631">Potassium channel</keyword>
<dbReference type="AlphaFoldDB" id="A0A3M6VEW4"/>
<feature type="domain" description="RCK N-terminal" evidence="16">
    <location>
        <begin position="460"/>
        <end position="524"/>
    </location>
</feature>
<dbReference type="STRING" id="542832.A0A3M6VEW4"/>
<dbReference type="VEuPathDB" id="FungiDB:DD237_006324"/>
<evidence type="ECO:0000256" key="1">
    <source>
        <dbReference type="ARBA" id="ARBA00004141"/>
    </source>
</evidence>
<evidence type="ECO:0000256" key="5">
    <source>
        <dbReference type="ARBA" id="ARBA00022826"/>
    </source>
</evidence>
<dbReference type="Proteomes" id="UP000282087">
    <property type="component" value="Unassembled WGS sequence"/>
</dbReference>
<evidence type="ECO:0000256" key="7">
    <source>
        <dbReference type="ARBA" id="ARBA00022989"/>
    </source>
</evidence>
<evidence type="ECO:0000256" key="4">
    <source>
        <dbReference type="ARBA" id="ARBA00022692"/>
    </source>
</evidence>
<dbReference type="Gene3D" id="1.10.287.70">
    <property type="match status" value="1"/>
</dbReference>
<evidence type="ECO:0000259" key="15">
    <source>
        <dbReference type="Pfam" id="PF07885"/>
    </source>
</evidence>
<dbReference type="EMBL" id="QLLG01000278">
    <property type="protein sequence ID" value="RMX64917.1"/>
    <property type="molecule type" value="Genomic_DNA"/>
</dbReference>
<evidence type="ECO:0000259" key="16">
    <source>
        <dbReference type="Pfam" id="PF22614"/>
    </source>
</evidence>
<dbReference type="PANTHER" id="PTHR10027:SF10">
    <property type="entry name" value="SLOWPOKE 2, ISOFORM D"/>
    <property type="match status" value="1"/>
</dbReference>
<accession>A0A3M6VEW4</accession>
<feature type="transmembrane region" description="Helical" evidence="13">
    <location>
        <begin position="33"/>
        <end position="50"/>
    </location>
</feature>
<dbReference type="SUPFAM" id="SSF81324">
    <property type="entry name" value="Voltage-gated potassium channels"/>
    <property type="match status" value="1"/>
</dbReference>
<feature type="transmembrane region" description="Helical" evidence="13">
    <location>
        <begin position="95"/>
        <end position="112"/>
    </location>
</feature>
<feature type="domain" description="Potassium channel" evidence="15">
    <location>
        <begin position="245"/>
        <end position="294"/>
    </location>
</feature>
<feature type="transmembrane region" description="Helical" evidence="13">
    <location>
        <begin position="183"/>
        <end position="204"/>
    </location>
</feature>
<evidence type="ECO:0000256" key="9">
    <source>
        <dbReference type="ARBA" id="ARBA00023136"/>
    </source>
</evidence>
<dbReference type="InterPro" id="IPR003148">
    <property type="entry name" value="RCK_N"/>
</dbReference>
<dbReference type="Gene3D" id="3.40.50.720">
    <property type="entry name" value="NAD(P)-binding Rossmann-like Domain"/>
    <property type="match status" value="2"/>
</dbReference>
<dbReference type="InterPro" id="IPR013099">
    <property type="entry name" value="K_chnl_dom"/>
</dbReference>
<keyword evidence="2" id="KW-0813">Transport</keyword>
<feature type="region of interest" description="Disordered" evidence="12">
    <location>
        <begin position="349"/>
        <end position="379"/>
    </location>
</feature>
<keyword evidence="6" id="KW-0630">Potassium</keyword>
<feature type="compositionally biased region" description="Polar residues" evidence="12">
    <location>
        <begin position="364"/>
        <end position="376"/>
    </location>
</feature>
<keyword evidence="7 13" id="KW-1133">Transmembrane helix</keyword>
<gene>
    <name evidence="18" type="ORF">DD237_006324</name>
    <name evidence="17" type="ORF">DD238_005682</name>
</gene>
<evidence type="ECO:0000256" key="3">
    <source>
        <dbReference type="ARBA" id="ARBA00022538"/>
    </source>
</evidence>
<dbReference type="GO" id="GO:0005267">
    <property type="term" value="F:potassium channel activity"/>
    <property type="evidence" value="ECO:0007669"/>
    <property type="project" value="UniProtKB-KW"/>
</dbReference>
<comment type="subcellular location">
    <subcellularLocation>
        <location evidence="1">Membrane</location>
        <topology evidence="1">Multi-pass membrane protein</topology>
    </subcellularLocation>
</comment>
<dbReference type="GO" id="GO:0016020">
    <property type="term" value="C:membrane"/>
    <property type="evidence" value="ECO:0007669"/>
    <property type="project" value="UniProtKB-SubCell"/>
</dbReference>
<dbReference type="Pfam" id="PF03493">
    <property type="entry name" value="BK_channel_a"/>
    <property type="match status" value="1"/>
</dbReference>
<keyword evidence="9 13" id="KW-0472">Membrane</keyword>
<keyword evidence="4 13" id="KW-0812">Transmembrane</keyword>
<organism evidence="17 19">
    <name type="scientific">Peronospora effusa</name>
    <dbReference type="NCBI Taxonomy" id="542832"/>
    <lineage>
        <taxon>Eukaryota</taxon>
        <taxon>Sar</taxon>
        <taxon>Stramenopiles</taxon>
        <taxon>Oomycota</taxon>
        <taxon>Peronosporomycetes</taxon>
        <taxon>Peronosporales</taxon>
        <taxon>Peronosporaceae</taxon>
        <taxon>Peronospora</taxon>
    </lineage>
</organism>